<reference evidence="2" key="1">
    <citation type="submission" date="2016-10" db="EMBL/GenBank/DDBJ databases">
        <authorList>
            <person name="Varghese N."/>
            <person name="Submissions S."/>
        </authorList>
    </citation>
    <scope>NUCLEOTIDE SEQUENCE [LARGE SCALE GENOMIC DNA]</scope>
    <source>
        <strain evidence="2">DSM 24740</strain>
    </source>
</reference>
<dbReference type="Gene3D" id="3.90.550.10">
    <property type="entry name" value="Spore Coat Polysaccharide Biosynthesis Protein SpsA, Chain A"/>
    <property type="match status" value="1"/>
</dbReference>
<evidence type="ECO:0000313" key="2">
    <source>
        <dbReference type="Proteomes" id="UP000199021"/>
    </source>
</evidence>
<dbReference type="InParanoid" id="A0A1H9GMZ5"/>
<sequence>MNTMNNSPTSVICTLFEKQYHLGFAVLLNSLYANNFRGDIYAGYRGALPPWVSDIRKVSEGHDVFSVAEDLFVHFLKQADTGHMTNIKPDFMLELWEKYCPMAERLFYFDPDIVVKADWRHFEEWSDLGVAMVEDMNSPIPMSHPIRLKWKHFYAENGIRIVPKDDIYVNGGFVGVHRSYRAFLTRWKEVQTLMKRCIGSPLVIGIADRWNPFHYTDQDALNIVKDLYPSISIMEKGAMDFGKIGYVMSHAAGKKKPWTKNHLREILLNSVKPANTDKLYWKHTKTPVKVYSNLTYWRKHSAVRVSAMLGRVIGRS</sequence>
<keyword evidence="2" id="KW-1185">Reference proteome</keyword>
<dbReference type="STRING" id="478744.SAMN05444359_11125"/>
<name>A0A1H9GMZ5_9BACT</name>
<dbReference type="Proteomes" id="UP000199021">
    <property type="component" value="Unassembled WGS sequence"/>
</dbReference>
<accession>A0A1H9GMZ5</accession>
<dbReference type="SUPFAM" id="SSF53448">
    <property type="entry name" value="Nucleotide-diphospho-sugar transferases"/>
    <property type="match status" value="1"/>
</dbReference>
<dbReference type="InterPro" id="IPR029044">
    <property type="entry name" value="Nucleotide-diphossugar_trans"/>
</dbReference>
<dbReference type="GO" id="GO:0016740">
    <property type="term" value="F:transferase activity"/>
    <property type="evidence" value="ECO:0007669"/>
    <property type="project" value="UniProtKB-KW"/>
</dbReference>
<proteinExistence type="predicted"/>
<dbReference type="EMBL" id="FOFB01000011">
    <property type="protein sequence ID" value="SEQ51328.1"/>
    <property type="molecule type" value="Genomic_DNA"/>
</dbReference>
<dbReference type="RefSeq" id="WP_090168293.1">
    <property type="nucleotide sequence ID" value="NZ_FOFB01000011.1"/>
</dbReference>
<protein>
    <submittedName>
        <fullName evidence="1">Lipopolysaccharide biosynthesis protein, LPS:glycosyltransferase</fullName>
    </submittedName>
</protein>
<gene>
    <name evidence="1" type="ORF">SAMN05444359_11125</name>
</gene>
<dbReference type="OrthoDB" id="8479124at2"/>
<dbReference type="AlphaFoldDB" id="A0A1H9GMZ5"/>
<organism evidence="1 2">
    <name type="scientific">Neolewinella agarilytica</name>
    <dbReference type="NCBI Taxonomy" id="478744"/>
    <lineage>
        <taxon>Bacteria</taxon>
        <taxon>Pseudomonadati</taxon>
        <taxon>Bacteroidota</taxon>
        <taxon>Saprospiria</taxon>
        <taxon>Saprospirales</taxon>
        <taxon>Lewinellaceae</taxon>
        <taxon>Neolewinella</taxon>
    </lineage>
</organism>
<evidence type="ECO:0000313" key="1">
    <source>
        <dbReference type="EMBL" id="SEQ51328.1"/>
    </source>
</evidence>
<keyword evidence="1" id="KW-0808">Transferase</keyword>